<evidence type="ECO:0000256" key="3">
    <source>
        <dbReference type="ARBA" id="ARBA00022475"/>
    </source>
</evidence>
<feature type="transmembrane region" description="Helical" evidence="8">
    <location>
        <begin position="47"/>
        <end position="66"/>
    </location>
</feature>
<dbReference type="Proteomes" id="UP001652504">
    <property type="component" value="Unassembled WGS sequence"/>
</dbReference>
<comment type="subcellular location">
    <subcellularLocation>
        <location evidence="1">Cell inner membrane</location>
        <topology evidence="1">Multi-pass membrane protein</topology>
    </subcellularLocation>
</comment>
<evidence type="ECO:0000256" key="5">
    <source>
        <dbReference type="ARBA" id="ARBA00022692"/>
    </source>
</evidence>
<feature type="transmembrane region" description="Helical" evidence="8">
    <location>
        <begin position="207"/>
        <end position="233"/>
    </location>
</feature>
<dbReference type="PANTHER" id="PTHR23522">
    <property type="entry name" value="BLL5896 PROTEIN"/>
    <property type="match status" value="1"/>
</dbReference>
<sequence>MTSAVTGQRTNFVLLAITYFLYFGQLGVLVPYLGVFLDGRGFSSAEIGELFAIITIARILGPNLWASMADKSGKGLNVLRFGCLLTACTFCLVFFFDGFWGITVPFALMMMFWTAVLPQLEVLTMNTVNSNATKYSQIRLWGSIGFICLTIVAGQSIDVFSSEAPVVVSAVVLSALFLSTLTLKEPKVERPNAQELGSIWREAKSPVFFAFIVSALLLQVSFGTYYGFFALYMLDLGYSGQQTGWLVALGVAAEVVIFLLAGRLISIMGVKWVLVASLLLTAIRWLALAHYPDSVVIVVLSQVLHAFSFGLTHAASVHFIHHFFSKQFHSRGQALYVSLAFGVGGAIGNYSAGLMWQDGKGAYLSFMVSFAAACLSALVLLCISRQSMEQRASAC</sequence>
<keyword evidence="6 8" id="KW-1133">Transmembrane helix</keyword>
<feature type="transmembrane region" description="Helical" evidence="8">
    <location>
        <begin position="140"/>
        <end position="160"/>
    </location>
</feature>
<comment type="caution">
    <text evidence="10">The sequence shown here is derived from an EMBL/GenBank/DDBJ whole genome shotgun (WGS) entry which is preliminary data.</text>
</comment>
<dbReference type="PIRSF" id="PIRSF004925">
    <property type="entry name" value="HcaT"/>
    <property type="match status" value="1"/>
</dbReference>
<proteinExistence type="predicted"/>
<accession>A0ABT3A3W8</accession>
<feature type="transmembrane region" description="Helical" evidence="8">
    <location>
        <begin position="78"/>
        <end position="96"/>
    </location>
</feature>
<dbReference type="SUPFAM" id="SSF103473">
    <property type="entry name" value="MFS general substrate transporter"/>
    <property type="match status" value="1"/>
</dbReference>
<reference evidence="10 11" key="1">
    <citation type="submission" date="2022-10" db="EMBL/GenBank/DDBJ databases">
        <title>Aestuariibacter sp. AA17 isolated from Montipora capitata coral fragment.</title>
        <authorList>
            <person name="Emsley S.A."/>
            <person name="Pfannmuller K.M."/>
            <person name="Loughran R.M."/>
            <person name="Shlafstein M."/>
            <person name="Papke E."/>
            <person name="Saw J.H."/>
            <person name="Ushijima B."/>
            <person name="Videau P."/>
        </authorList>
    </citation>
    <scope>NUCLEOTIDE SEQUENCE [LARGE SCALE GENOMIC DNA]</scope>
    <source>
        <strain evidence="10 11">AA17</strain>
    </source>
</reference>
<evidence type="ECO:0000256" key="6">
    <source>
        <dbReference type="ARBA" id="ARBA00022989"/>
    </source>
</evidence>
<evidence type="ECO:0000313" key="10">
    <source>
        <dbReference type="EMBL" id="MCV2883096.1"/>
    </source>
</evidence>
<feature type="transmembrane region" description="Helical" evidence="8">
    <location>
        <begin position="102"/>
        <end position="120"/>
    </location>
</feature>
<protein>
    <submittedName>
        <fullName evidence="10">MFS transporter</fullName>
    </submittedName>
</protein>
<dbReference type="InterPro" id="IPR036259">
    <property type="entry name" value="MFS_trans_sf"/>
</dbReference>
<keyword evidence="3" id="KW-1003">Cell membrane</keyword>
<evidence type="ECO:0000313" key="11">
    <source>
        <dbReference type="Proteomes" id="UP001652504"/>
    </source>
</evidence>
<feature type="transmembrane region" description="Helical" evidence="8">
    <location>
        <begin position="166"/>
        <end position="183"/>
    </location>
</feature>
<evidence type="ECO:0000256" key="4">
    <source>
        <dbReference type="ARBA" id="ARBA00022519"/>
    </source>
</evidence>
<evidence type="ECO:0000256" key="2">
    <source>
        <dbReference type="ARBA" id="ARBA00022448"/>
    </source>
</evidence>
<evidence type="ECO:0000259" key="9">
    <source>
        <dbReference type="PROSITE" id="PS50850"/>
    </source>
</evidence>
<keyword evidence="2" id="KW-0813">Transport</keyword>
<evidence type="ECO:0000256" key="8">
    <source>
        <dbReference type="SAM" id="Phobius"/>
    </source>
</evidence>
<feature type="transmembrane region" description="Helical" evidence="8">
    <location>
        <begin position="303"/>
        <end position="324"/>
    </location>
</feature>
<keyword evidence="4" id="KW-0997">Cell inner membrane</keyword>
<feature type="transmembrane region" description="Helical" evidence="8">
    <location>
        <begin position="336"/>
        <end position="356"/>
    </location>
</feature>
<name>A0ABT3A3W8_9ALTE</name>
<dbReference type="InterPro" id="IPR026032">
    <property type="entry name" value="HcaT-like"/>
</dbReference>
<dbReference type="InterPro" id="IPR024989">
    <property type="entry name" value="MFS_assoc_dom"/>
</dbReference>
<dbReference type="PROSITE" id="PS50850">
    <property type="entry name" value="MFS"/>
    <property type="match status" value="1"/>
</dbReference>
<dbReference type="EMBL" id="JAOWKX010000001">
    <property type="protein sequence ID" value="MCV2883096.1"/>
    <property type="molecule type" value="Genomic_DNA"/>
</dbReference>
<feature type="transmembrane region" description="Helical" evidence="8">
    <location>
        <begin position="245"/>
        <end position="265"/>
    </location>
</feature>
<dbReference type="NCBIfam" id="NF037955">
    <property type="entry name" value="mfs"/>
    <property type="match status" value="1"/>
</dbReference>
<evidence type="ECO:0000256" key="1">
    <source>
        <dbReference type="ARBA" id="ARBA00004429"/>
    </source>
</evidence>
<feature type="transmembrane region" description="Helical" evidence="8">
    <location>
        <begin position="272"/>
        <end position="291"/>
    </location>
</feature>
<keyword evidence="5 8" id="KW-0812">Transmembrane</keyword>
<evidence type="ECO:0000256" key="7">
    <source>
        <dbReference type="ARBA" id="ARBA00023136"/>
    </source>
</evidence>
<dbReference type="InterPro" id="IPR020846">
    <property type="entry name" value="MFS_dom"/>
</dbReference>
<dbReference type="Gene3D" id="1.20.1250.20">
    <property type="entry name" value="MFS general substrate transporter like domains"/>
    <property type="match status" value="2"/>
</dbReference>
<dbReference type="PANTHER" id="PTHR23522:SF10">
    <property type="entry name" value="3-PHENYLPROPIONIC ACID TRANSPORTER-RELATED"/>
    <property type="match status" value="1"/>
</dbReference>
<organism evidence="10 11">
    <name type="scientific">Fluctibacter corallii</name>
    <dbReference type="NCBI Taxonomy" id="2984329"/>
    <lineage>
        <taxon>Bacteria</taxon>
        <taxon>Pseudomonadati</taxon>
        <taxon>Pseudomonadota</taxon>
        <taxon>Gammaproteobacteria</taxon>
        <taxon>Alteromonadales</taxon>
        <taxon>Alteromonadaceae</taxon>
        <taxon>Fluctibacter</taxon>
    </lineage>
</organism>
<feature type="transmembrane region" description="Helical" evidence="8">
    <location>
        <begin position="12"/>
        <end position="35"/>
    </location>
</feature>
<dbReference type="Pfam" id="PF12832">
    <property type="entry name" value="MFS_1_like"/>
    <property type="match status" value="1"/>
</dbReference>
<gene>
    <name evidence="10" type="ORF">OE749_00105</name>
</gene>
<feature type="domain" description="Major facilitator superfamily (MFS) profile" evidence="9">
    <location>
        <begin position="207"/>
        <end position="395"/>
    </location>
</feature>
<keyword evidence="7 8" id="KW-0472">Membrane</keyword>
<feature type="transmembrane region" description="Helical" evidence="8">
    <location>
        <begin position="362"/>
        <end position="383"/>
    </location>
</feature>
<keyword evidence="11" id="KW-1185">Reference proteome</keyword>